<sequence length="164" mass="17731">MSASNGYHAKSRPQPHVRKSLGNLAHDAVELGEMQVQLLKLDTCEAGRKTRSSIVLALIGLTLSLASLPVAQFAIAEALIESGDWSRSGALGAAAIGTLAISLVFAAITWWKLRQGLGSWQRSNEEFSRNIAWFKSALRTNAESNPQGAELTAKRHETETLTSF</sequence>
<name>A0A517MX77_9BACT</name>
<feature type="transmembrane region" description="Helical" evidence="2">
    <location>
        <begin position="90"/>
        <end position="113"/>
    </location>
</feature>
<keyword evidence="2" id="KW-0472">Membrane</keyword>
<evidence type="ECO:0000256" key="2">
    <source>
        <dbReference type="SAM" id="Phobius"/>
    </source>
</evidence>
<reference evidence="3 4" key="1">
    <citation type="submission" date="2019-02" db="EMBL/GenBank/DDBJ databases">
        <title>Deep-cultivation of Planctomycetes and their phenomic and genomic characterization uncovers novel biology.</title>
        <authorList>
            <person name="Wiegand S."/>
            <person name="Jogler M."/>
            <person name="Boedeker C."/>
            <person name="Pinto D."/>
            <person name="Vollmers J."/>
            <person name="Rivas-Marin E."/>
            <person name="Kohn T."/>
            <person name="Peeters S.H."/>
            <person name="Heuer A."/>
            <person name="Rast P."/>
            <person name="Oberbeckmann S."/>
            <person name="Bunk B."/>
            <person name="Jeske O."/>
            <person name="Meyerdierks A."/>
            <person name="Storesund J.E."/>
            <person name="Kallscheuer N."/>
            <person name="Luecker S."/>
            <person name="Lage O.M."/>
            <person name="Pohl T."/>
            <person name="Merkel B.J."/>
            <person name="Hornburger P."/>
            <person name="Mueller R.-W."/>
            <person name="Bruemmer F."/>
            <person name="Labrenz M."/>
            <person name="Spormann A.M."/>
            <person name="Op den Camp H."/>
            <person name="Overmann J."/>
            <person name="Amann R."/>
            <person name="Jetten M.S.M."/>
            <person name="Mascher T."/>
            <person name="Medema M.H."/>
            <person name="Devos D.P."/>
            <person name="Kaster A.-K."/>
            <person name="Ovreas L."/>
            <person name="Rohde M."/>
            <person name="Galperin M.Y."/>
            <person name="Jogler C."/>
        </authorList>
    </citation>
    <scope>NUCLEOTIDE SEQUENCE [LARGE SCALE GENOMIC DNA]</scope>
    <source>
        <strain evidence="3 4">HG15A2</strain>
    </source>
</reference>
<proteinExistence type="predicted"/>
<dbReference type="Proteomes" id="UP000319852">
    <property type="component" value="Chromosome"/>
</dbReference>
<dbReference type="Pfam" id="PF07332">
    <property type="entry name" value="Phage_holin_3_6"/>
    <property type="match status" value="1"/>
</dbReference>
<evidence type="ECO:0000256" key="1">
    <source>
        <dbReference type="SAM" id="MobiDB-lite"/>
    </source>
</evidence>
<evidence type="ECO:0000313" key="4">
    <source>
        <dbReference type="Proteomes" id="UP000319852"/>
    </source>
</evidence>
<gene>
    <name evidence="3" type="ORF">HG15A2_27960</name>
</gene>
<dbReference type="AlphaFoldDB" id="A0A517MX77"/>
<dbReference type="EMBL" id="CP036263">
    <property type="protein sequence ID" value="QDS99473.1"/>
    <property type="molecule type" value="Genomic_DNA"/>
</dbReference>
<feature type="region of interest" description="Disordered" evidence="1">
    <location>
        <begin position="144"/>
        <end position="164"/>
    </location>
</feature>
<keyword evidence="2" id="KW-0812">Transmembrane</keyword>
<accession>A0A517MX77</accession>
<protein>
    <submittedName>
        <fullName evidence="3">Uncharacterized protein</fullName>
    </submittedName>
</protein>
<dbReference type="InterPro" id="IPR009937">
    <property type="entry name" value="Phage_holin_3_6"/>
</dbReference>
<feature type="transmembrane region" description="Helical" evidence="2">
    <location>
        <begin position="54"/>
        <end position="75"/>
    </location>
</feature>
<organism evidence="3 4">
    <name type="scientific">Adhaeretor mobilis</name>
    <dbReference type="NCBI Taxonomy" id="1930276"/>
    <lineage>
        <taxon>Bacteria</taxon>
        <taxon>Pseudomonadati</taxon>
        <taxon>Planctomycetota</taxon>
        <taxon>Planctomycetia</taxon>
        <taxon>Pirellulales</taxon>
        <taxon>Lacipirellulaceae</taxon>
        <taxon>Adhaeretor</taxon>
    </lineage>
</organism>
<evidence type="ECO:0000313" key="3">
    <source>
        <dbReference type="EMBL" id="QDS99473.1"/>
    </source>
</evidence>
<dbReference type="OrthoDB" id="286777at2"/>
<dbReference type="RefSeq" id="WP_145060688.1">
    <property type="nucleotide sequence ID" value="NZ_CP036263.1"/>
</dbReference>
<keyword evidence="4" id="KW-1185">Reference proteome</keyword>
<dbReference type="KEGG" id="amob:HG15A2_27960"/>
<feature type="compositionally biased region" description="Basic and acidic residues" evidence="1">
    <location>
        <begin position="152"/>
        <end position="164"/>
    </location>
</feature>
<keyword evidence="2" id="KW-1133">Transmembrane helix</keyword>